<reference evidence="1 3" key="1">
    <citation type="submission" date="2019-09" db="EMBL/GenBank/DDBJ databases">
        <title>Nitrincola iocasae sp. nov., a bacterium isolated from the sediment collected at a cold seep field in South China Sea.</title>
        <authorList>
            <person name="Zhang H."/>
            <person name="Wang H."/>
            <person name="Li C."/>
        </authorList>
    </citation>
    <scope>NUCLEOTIDE SEQUENCE [LARGE SCALE GENOMIC DNA]</scope>
    <source>
        <strain evidence="1 3">KXZD1103</strain>
    </source>
</reference>
<dbReference type="KEGG" id="nik:F5I99_04935"/>
<dbReference type="EMBL" id="CP044222">
    <property type="protein sequence ID" value="QEW06893.1"/>
    <property type="molecule type" value="Genomic_DNA"/>
</dbReference>
<gene>
    <name evidence="1" type="ORF">F5I99_04935</name>
    <name evidence="2" type="ORF">F5I99_10445</name>
</gene>
<dbReference type="Proteomes" id="UP000325606">
    <property type="component" value="Chromosome"/>
</dbReference>
<organism evidence="1 3">
    <name type="scientific">Nitrincola iocasae</name>
    <dbReference type="NCBI Taxonomy" id="2614693"/>
    <lineage>
        <taxon>Bacteria</taxon>
        <taxon>Pseudomonadati</taxon>
        <taxon>Pseudomonadota</taxon>
        <taxon>Gammaproteobacteria</taxon>
        <taxon>Oceanospirillales</taxon>
        <taxon>Oceanospirillaceae</taxon>
        <taxon>Nitrincola</taxon>
    </lineage>
</organism>
<name>A0A5J6LB43_9GAMM</name>
<evidence type="ECO:0000313" key="2">
    <source>
        <dbReference type="EMBL" id="QEW06893.1"/>
    </source>
</evidence>
<proteinExistence type="predicted"/>
<dbReference type="RefSeq" id="WP_151053923.1">
    <property type="nucleotide sequence ID" value="NZ_CP044222.1"/>
</dbReference>
<accession>A0A5J6LB43</accession>
<dbReference type="EMBL" id="CP044222">
    <property type="protein sequence ID" value="QEW05884.1"/>
    <property type="molecule type" value="Genomic_DNA"/>
</dbReference>
<sequence length="102" mass="11596">MTNQKRQDNWQQIITQWQQSDLSGAAFCRQQSVSYHQFSYWRQKLTDDQIGESIQPTGFTRVTQVKESITASELVLTLPGGFSITGLQANNIHLLGAILRQL</sequence>
<dbReference type="NCBIfam" id="NF047593">
    <property type="entry name" value="IS66_ISAeme5_TnpA"/>
    <property type="match status" value="1"/>
</dbReference>
<keyword evidence="3" id="KW-1185">Reference proteome</keyword>
<dbReference type="KEGG" id="nik:F5I99_10445"/>
<protein>
    <submittedName>
        <fullName evidence="1">IS66 family insertion sequence element accessory protein TnpB</fullName>
    </submittedName>
</protein>
<evidence type="ECO:0000313" key="1">
    <source>
        <dbReference type="EMBL" id="QEW05884.1"/>
    </source>
</evidence>
<evidence type="ECO:0000313" key="3">
    <source>
        <dbReference type="Proteomes" id="UP000325606"/>
    </source>
</evidence>
<dbReference type="AlphaFoldDB" id="A0A5J6LB43"/>